<sequence>MVKLDRINLSNEGLTKFFSPIEAQIMEVLWTNEESTTPEITEKTGIPLSSVAGTLDRLVKAGFAKRTVDKSGHRVRYLYSATESMDNTANTITRKVLDSLVDTFGKVAVENFHTYKNNK</sequence>
<dbReference type="EMBL" id="JJQU01000021">
    <property type="protein sequence ID" value="KKH90507.1"/>
    <property type="molecule type" value="Genomic_DNA"/>
</dbReference>
<dbReference type="GO" id="GO:0045892">
    <property type="term" value="P:negative regulation of DNA-templated transcription"/>
    <property type="evidence" value="ECO:0007669"/>
    <property type="project" value="InterPro"/>
</dbReference>
<dbReference type="SUPFAM" id="SSF46785">
    <property type="entry name" value="Winged helix' DNA-binding domain"/>
    <property type="match status" value="1"/>
</dbReference>
<dbReference type="Pfam" id="PF03965">
    <property type="entry name" value="Penicillinase_R"/>
    <property type="match status" value="1"/>
</dbReference>
<protein>
    <recommendedName>
        <fullName evidence="9">Penicillinase repressor</fullName>
    </recommendedName>
</protein>
<dbReference type="Gene3D" id="1.10.10.10">
    <property type="entry name" value="Winged helix-like DNA-binding domain superfamily/Winged helix DNA-binding domain"/>
    <property type="match status" value="1"/>
</dbReference>
<dbReference type="GeneID" id="97802352"/>
<comment type="caution">
    <text evidence="5">The sequence shown here is derived from an EMBL/GenBank/DDBJ whole genome shotgun (WGS) entry which is preliminary data.</text>
</comment>
<reference evidence="7 8" key="1">
    <citation type="journal article" date="2015" name="ISME J.">
        <title>Genomic and phenotypic differentiation among Methanosarcina mazei populations from Columbia River sediment.</title>
        <authorList>
            <person name="Youngblut N.D."/>
            <person name="Wirth J.S."/>
            <person name="Henriksen J.R."/>
            <person name="Smith M."/>
            <person name="Simon H."/>
            <person name="Metcalf W.W."/>
            <person name="Whitaker R.J."/>
        </authorList>
    </citation>
    <scope>NUCLEOTIDE SEQUENCE [LARGE SCALE GENOMIC DNA]</scope>
    <source>
        <strain evidence="6 7">1.H.M.2.1</strain>
        <strain evidence="5 8">2.F.A.2.4</strain>
    </source>
</reference>
<keyword evidence="3" id="KW-0238">DNA-binding</keyword>
<evidence type="ECO:0000256" key="1">
    <source>
        <dbReference type="ARBA" id="ARBA00011046"/>
    </source>
</evidence>
<dbReference type="Proteomes" id="UP000034152">
    <property type="component" value="Unassembled WGS sequence"/>
</dbReference>
<keyword evidence="2" id="KW-0805">Transcription regulation</keyword>
<dbReference type="InterPro" id="IPR036388">
    <property type="entry name" value="WH-like_DNA-bd_sf"/>
</dbReference>
<evidence type="ECO:0000313" key="8">
    <source>
        <dbReference type="Proteomes" id="UP000034578"/>
    </source>
</evidence>
<evidence type="ECO:0000256" key="4">
    <source>
        <dbReference type="ARBA" id="ARBA00023163"/>
    </source>
</evidence>
<evidence type="ECO:0000256" key="2">
    <source>
        <dbReference type="ARBA" id="ARBA00023015"/>
    </source>
</evidence>
<organism evidence="5 8">
    <name type="scientific">Methanosarcina mazei</name>
    <name type="common">Methanosarcina frisia</name>
    <dbReference type="NCBI Taxonomy" id="2209"/>
    <lineage>
        <taxon>Archaea</taxon>
        <taxon>Methanobacteriati</taxon>
        <taxon>Methanobacteriota</taxon>
        <taxon>Stenosarchaea group</taxon>
        <taxon>Methanomicrobia</taxon>
        <taxon>Methanosarcinales</taxon>
        <taxon>Methanosarcinaceae</taxon>
        <taxon>Methanosarcina</taxon>
    </lineage>
</organism>
<proteinExistence type="inferred from homology"/>
<gene>
    <name evidence="5" type="ORF">DU47_13785</name>
    <name evidence="6" type="ORF">DU80_14455</name>
</gene>
<evidence type="ECO:0000313" key="5">
    <source>
        <dbReference type="EMBL" id="KKG06295.1"/>
    </source>
</evidence>
<dbReference type="EMBL" id="JJOS01000012">
    <property type="protein sequence ID" value="KKG06295.1"/>
    <property type="molecule type" value="Genomic_DNA"/>
</dbReference>
<keyword evidence="4" id="KW-0804">Transcription</keyword>
<dbReference type="InterPro" id="IPR036390">
    <property type="entry name" value="WH_DNA-bd_sf"/>
</dbReference>
<evidence type="ECO:0000256" key="3">
    <source>
        <dbReference type="ARBA" id="ARBA00023125"/>
    </source>
</evidence>
<evidence type="ECO:0000313" key="7">
    <source>
        <dbReference type="Proteomes" id="UP000034152"/>
    </source>
</evidence>
<accession>A0A0F8EE68</accession>
<dbReference type="PATRIC" id="fig|2209.56.peg.3122"/>
<comment type="similarity">
    <text evidence="1">Belongs to the BlaI transcriptional regulatory family.</text>
</comment>
<name>A0A0F8EE68_METMZ</name>
<dbReference type="InterPro" id="IPR005650">
    <property type="entry name" value="BlaI_family"/>
</dbReference>
<dbReference type="RefSeq" id="WP_048048039.1">
    <property type="nucleotide sequence ID" value="NZ_AP019780.1"/>
</dbReference>
<evidence type="ECO:0000313" key="6">
    <source>
        <dbReference type="EMBL" id="KKH90507.1"/>
    </source>
</evidence>
<keyword evidence="8" id="KW-1185">Reference proteome</keyword>
<evidence type="ECO:0008006" key="9">
    <source>
        <dbReference type="Google" id="ProtNLM"/>
    </source>
</evidence>
<dbReference type="GO" id="GO:0003677">
    <property type="term" value="F:DNA binding"/>
    <property type="evidence" value="ECO:0007669"/>
    <property type="project" value="UniProtKB-KW"/>
</dbReference>
<dbReference type="AlphaFoldDB" id="A0A0F8EE68"/>
<dbReference type="Proteomes" id="UP000034578">
    <property type="component" value="Unassembled WGS sequence"/>
</dbReference>